<dbReference type="Proteomes" id="UP000712600">
    <property type="component" value="Unassembled WGS sequence"/>
</dbReference>
<dbReference type="AlphaFoldDB" id="A0A8S9QMX3"/>
<name>A0A8S9QMX3_BRACR</name>
<evidence type="ECO:0000313" key="2">
    <source>
        <dbReference type="Proteomes" id="UP000712600"/>
    </source>
</evidence>
<dbReference type="EMBL" id="QGKX02000996">
    <property type="protein sequence ID" value="KAF3553107.1"/>
    <property type="molecule type" value="Genomic_DNA"/>
</dbReference>
<evidence type="ECO:0000313" key="1">
    <source>
        <dbReference type="EMBL" id="KAF3553107.1"/>
    </source>
</evidence>
<accession>A0A8S9QMX3</accession>
<comment type="caution">
    <text evidence="1">The sequence shown here is derived from an EMBL/GenBank/DDBJ whole genome shotgun (WGS) entry which is preliminary data.</text>
</comment>
<sequence>MRDLKRVIRVSLPSPVAGSRRKIVEDSRKRREGIETRRDLLSGEITRSPTVLRTLLIQLEKKILMLNVRHNYIGSEHLLLGLLREGEGASNIRTQFIKPLVKL</sequence>
<protein>
    <recommendedName>
        <fullName evidence="3">Clp R domain-containing protein</fullName>
    </recommendedName>
</protein>
<organism evidence="1 2">
    <name type="scientific">Brassica cretica</name>
    <name type="common">Mustard</name>
    <dbReference type="NCBI Taxonomy" id="69181"/>
    <lineage>
        <taxon>Eukaryota</taxon>
        <taxon>Viridiplantae</taxon>
        <taxon>Streptophyta</taxon>
        <taxon>Embryophyta</taxon>
        <taxon>Tracheophyta</taxon>
        <taxon>Spermatophyta</taxon>
        <taxon>Magnoliopsida</taxon>
        <taxon>eudicotyledons</taxon>
        <taxon>Gunneridae</taxon>
        <taxon>Pentapetalae</taxon>
        <taxon>rosids</taxon>
        <taxon>malvids</taxon>
        <taxon>Brassicales</taxon>
        <taxon>Brassicaceae</taxon>
        <taxon>Brassiceae</taxon>
        <taxon>Brassica</taxon>
    </lineage>
</organism>
<dbReference type="Gene3D" id="1.10.1780.10">
    <property type="entry name" value="Clp, N-terminal domain"/>
    <property type="match status" value="1"/>
</dbReference>
<proteinExistence type="predicted"/>
<reference evidence="1" key="1">
    <citation type="submission" date="2019-12" db="EMBL/GenBank/DDBJ databases">
        <title>Genome sequencing and annotation of Brassica cretica.</title>
        <authorList>
            <person name="Studholme D.J."/>
            <person name="Sarris P."/>
        </authorList>
    </citation>
    <scope>NUCLEOTIDE SEQUENCE</scope>
    <source>
        <strain evidence="1">PFS-109/04</strain>
        <tissue evidence="1">Leaf</tissue>
    </source>
</reference>
<dbReference type="InterPro" id="IPR036628">
    <property type="entry name" value="Clp_N_dom_sf"/>
</dbReference>
<evidence type="ECO:0008006" key="3">
    <source>
        <dbReference type="Google" id="ProtNLM"/>
    </source>
</evidence>
<gene>
    <name evidence="1" type="ORF">F2Q69_00016716</name>
</gene>